<dbReference type="PANTHER" id="PTHR16201:SF36">
    <property type="entry name" value="LYSOSOMAL AMINO ACID TRANSPORTER 1 HOMOLOG"/>
    <property type="match status" value="1"/>
</dbReference>
<keyword evidence="18" id="KW-1185">Reference proteome</keyword>
<feature type="transmembrane region" description="Helical" evidence="16">
    <location>
        <begin position="429"/>
        <end position="451"/>
    </location>
</feature>
<evidence type="ECO:0000256" key="12">
    <source>
        <dbReference type="ARBA" id="ARBA00068323"/>
    </source>
</evidence>
<evidence type="ECO:0000256" key="11">
    <source>
        <dbReference type="ARBA" id="ARBA00056009"/>
    </source>
</evidence>
<evidence type="ECO:0000313" key="17">
    <source>
        <dbReference type="Ensembl" id="ENSNPEP00000013861.1"/>
    </source>
</evidence>
<comment type="function">
    <text evidence="11">Amino acid transporter that specifically mediates the pH-dependent export of the cationic amino acids arginine, histidine and lysine from lysosomes.</text>
</comment>
<feature type="region of interest" description="Disordered" evidence="15">
    <location>
        <begin position="39"/>
        <end position="89"/>
    </location>
</feature>
<dbReference type="Pfam" id="PF04193">
    <property type="entry name" value="PQ-loop"/>
    <property type="match status" value="2"/>
</dbReference>
<keyword evidence="8" id="KW-0325">Glycoprotein</keyword>
<keyword evidence="3 16" id="KW-0812">Transmembrane</keyword>
<name>A0A8C6ZEW7_NOTPE</name>
<dbReference type="SMART" id="SM00679">
    <property type="entry name" value="CTNS"/>
    <property type="match status" value="2"/>
</dbReference>
<evidence type="ECO:0000256" key="4">
    <source>
        <dbReference type="ARBA" id="ARBA00022737"/>
    </source>
</evidence>
<dbReference type="AlphaFoldDB" id="A0A8C6ZEW7"/>
<evidence type="ECO:0000256" key="9">
    <source>
        <dbReference type="ARBA" id="ARBA00023228"/>
    </source>
</evidence>
<evidence type="ECO:0000256" key="14">
    <source>
        <dbReference type="ARBA" id="ARBA00081269"/>
    </source>
</evidence>
<protein>
    <recommendedName>
        <fullName evidence="12">Lysosomal amino acid transporter 1 homolog</fullName>
    </recommendedName>
    <alternativeName>
        <fullName evidence="13">PQ-loop repeat-containing protein 2</fullName>
    </alternativeName>
    <alternativeName>
        <fullName evidence="14">Solute carrier family 66 member 1</fullName>
    </alternativeName>
</protein>
<dbReference type="InterPro" id="IPR051415">
    <property type="entry name" value="LAAT-1"/>
</dbReference>
<dbReference type="Proteomes" id="UP000694420">
    <property type="component" value="Unplaced"/>
</dbReference>
<evidence type="ECO:0000256" key="2">
    <source>
        <dbReference type="ARBA" id="ARBA00022448"/>
    </source>
</evidence>
<feature type="compositionally biased region" description="Low complexity" evidence="15">
    <location>
        <begin position="168"/>
        <end position="180"/>
    </location>
</feature>
<dbReference type="InterPro" id="IPR006603">
    <property type="entry name" value="PQ-loop_rpt"/>
</dbReference>
<evidence type="ECO:0000256" key="6">
    <source>
        <dbReference type="ARBA" id="ARBA00022989"/>
    </source>
</evidence>
<feature type="region of interest" description="Disordered" evidence="15">
    <location>
        <begin position="461"/>
        <end position="482"/>
    </location>
</feature>
<evidence type="ECO:0000256" key="3">
    <source>
        <dbReference type="ARBA" id="ARBA00022692"/>
    </source>
</evidence>
<gene>
    <name evidence="17" type="primary">SLC66A1</name>
</gene>
<accession>A0A8C6ZEW7</accession>
<dbReference type="GO" id="GO:0005765">
    <property type="term" value="C:lysosomal membrane"/>
    <property type="evidence" value="ECO:0007669"/>
    <property type="project" value="UniProtKB-SubCell"/>
</dbReference>
<feature type="transmembrane region" description="Helical" evidence="16">
    <location>
        <begin position="356"/>
        <end position="375"/>
    </location>
</feature>
<dbReference type="GO" id="GO:0015189">
    <property type="term" value="F:L-lysine transmembrane transporter activity"/>
    <property type="evidence" value="ECO:0007669"/>
    <property type="project" value="TreeGrafter"/>
</dbReference>
<keyword evidence="4" id="KW-0677">Repeat</keyword>
<keyword evidence="9" id="KW-0458">Lysosome</keyword>
<feature type="transmembrane region" description="Helical" evidence="16">
    <location>
        <begin position="267"/>
        <end position="286"/>
    </location>
</feature>
<evidence type="ECO:0000256" key="16">
    <source>
        <dbReference type="SAM" id="Phobius"/>
    </source>
</evidence>
<feature type="region of interest" description="Disordered" evidence="15">
    <location>
        <begin position="109"/>
        <end position="185"/>
    </location>
</feature>
<evidence type="ECO:0000256" key="13">
    <source>
        <dbReference type="ARBA" id="ARBA00079342"/>
    </source>
</evidence>
<feature type="transmembrane region" description="Helical" evidence="16">
    <location>
        <begin position="387"/>
        <end position="409"/>
    </location>
</feature>
<feature type="transmembrane region" description="Helical" evidence="16">
    <location>
        <begin position="206"/>
        <end position="228"/>
    </location>
</feature>
<feature type="compositionally biased region" description="Low complexity" evidence="15">
    <location>
        <begin position="60"/>
        <end position="89"/>
    </location>
</feature>
<comment type="subcellular location">
    <subcellularLocation>
        <location evidence="1">Lysosome membrane</location>
        <topology evidence="1">Multi-pass membrane protein</topology>
    </subcellularLocation>
</comment>
<comment type="similarity">
    <text evidence="10">Belongs to the laat-1 family.</text>
</comment>
<dbReference type="FunFam" id="1.20.1280.290:FF:000009">
    <property type="entry name" value="PQ loop repeat family protein"/>
    <property type="match status" value="1"/>
</dbReference>
<sequence>MVTPLPSWIGGRLRPFPHGLGDGYAPSLTHRGDRYARSLTHRGDRYAPPSTDRGDGYATAAPRAPLPRGAGPSRTRGAAAGQQRAQDALGAAVRVHGGRVEQAVAARHVGAQQRGAQLGPRAPPHLHGAQHRGRPRAPRRRRHGHGRPGTGGAAGRGRRAGQRPPRPAARSPRAMASAGGNSSACPDGAAWVRDVFNECARDGRDVASVLLGLLSIGCFAAASLPQFYQACKTGIMDQALSIYFLLGWLGGDLLNLIGSFLANQLPLQIYTAIYYVLADLVMLFLYSYYKAKNRRGALGAPINAACVFVLLGMASAASLLGGEAGTAPGPAAFRGRALLAAGTPEPGDTPFSRSEIIGFIIGSVSSVLYLCSRLPQIYTNYKRKSTVGVSYWLFALVMLGNALYGASVLLKNPEPGQSPADYVLRHLPWLVGSLGVLSLDVIVSFLPHVLLTRLPCRKPRGPREDLQEALGSSHSKASGAST</sequence>
<keyword evidence="5" id="KW-0029">Amino-acid transport</keyword>
<reference evidence="17" key="2">
    <citation type="submission" date="2025-09" db="UniProtKB">
        <authorList>
            <consortium name="Ensembl"/>
        </authorList>
    </citation>
    <scope>IDENTIFICATION</scope>
</reference>
<organism evidence="17 18">
    <name type="scientific">Nothoprocta perdicaria</name>
    <name type="common">Chilean tinamou</name>
    <name type="synonym">Crypturus perdicarius</name>
    <dbReference type="NCBI Taxonomy" id="30464"/>
    <lineage>
        <taxon>Eukaryota</taxon>
        <taxon>Metazoa</taxon>
        <taxon>Chordata</taxon>
        <taxon>Craniata</taxon>
        <taxon>Vertebrata</taxon>
        <taxon>Euteleostomi</taxon>
        <taxon>Archelosauria</taxon>
        <taxon>Archosauria</taxon>
        <taxon>Dinosauria</taxon>
        <taxon>Saurischia</taxon>
        <taxon>Theropoda</taxon>
        <taxon>Coelurosauria</taxon>
        <taxon>Aves</taxon>
        <taxon>Palaeognathae</taxon>
        <taxon>Tinamiformes</taxon>
        <taxon>Tinamidae</taxon>
        <taxon>Nothoprocta</taxon>
    </lineage>
</organism>
<evidence type="ECO:0000256" key="1">
    <source>
        <dbReference type="ARBA" id="ARBA00004155"/>
    </source>
</evidence>
<keyword evidence="7 16" id="KW-0472">Membrane</keyword>
<feature type="compositionally biased region" description="Polar residues" evidence="15">
    <location>
        <begin position="470"/>
        <end position="482"/>
    </location>
</feature>
<keyword evidence="2" id="KW-0813">Transport</keyword>
<feature type="transmembrane region" description="Helical" evidence="16">
    <location>
        <begin position="240"/>
        <end position="261"/>
    </location>
</feature>
<evidence type="ECO:0000256" key="15">
    <source>
        <dbReference type="SAM" id="MobiDB-lite"/>
    </source>
</evidence>
<proteinExistence type="inferred from homology"/>
<keyword evidence="6 16" id="KW-1133">Transmembrane helix</keyword>
<feature type="compositionally biased region" description="Basic residues" evidence="15">
    <location>
        <begin position="128"/>
        <end position="146"/>
    </location>
</feature>
<dbReference type="Gene3D" id="1.20.1280.290">
    <property type="match status" value="2"/>
</dbReference>
<evidence type="ECO:0000256" key="10">
    <source>
        <dbReference type="ARBA" id="ARBA00038039"/>
    </source>
</evidence>
<evidence type="ECO:0000256" key="8">
    <source>
        <dbReference type="ARBA" id="ARBA00023180"/>
    </source>
</evidence>
<dbReference type="Ensembl" id="ENSNPET00000014197.1">
    <property type="protein sequence ID" value="ENSNPEP00000013861.1"/>
    <property type="gene ID" value="ENSNPEG00000010357.1"/>
</dbReference>
<evidence type="ECO:0000313" key="18">
    <source>
        <dbReference type="Proteomes" id="UP000694420"/>
    </source>
</evidence>
<feature type="transmembrane region" description="Helical" evidence="16">
    <location>
        <begin position="298"/>
        <end position="320"/>
    </location>
</feature>
<dbReference type="FunFam" id="1.20.1280.290:FF:000017">
    <property type="entry name" value="lysosomal amino acid transporter 1 homolog"/>
    <property type="match status" value="1"/>
</dbReference>
<evidence type="ECO:0000256" key="5">
    <source>
        <dbReference type="ARBA" id="ARBA00022970"/>
    </source>
</evidence>
<dbReference type="PANTHER" id="PTHR16201">
    <property type="entry name" value="SEVEN TRANSMEMBRANE PROTEIN 1-RELATED"/>
    <property type="match status" value="1"/>
</dbReference>
<evidence type="ECO:0000256" key="7">
    <source>
        <dbReference type="ARBA" id="ARBA00023136"/>
    </source>
</evidence>
<reference evidence="17" key="1">
    <citation type="submission" date="2025-08" db="UniProtKB">
        <authorList>
            <consortium name="Ensembl"/>
        </authorList>
    </citation>
    <scope>IDENTIFICATION</scope>
</reference>